<dbReference type="Pfam" id="PF12514">
    <property type="entry name" value="DUF3718"/>
    <property type="match status" value="1"/>
</dbReference>
<comment type="caution">
    <text evidence="2">The sequence shown here is derived from an EMBL/GenBank/DDBJ whole genome shotgun (WGS) entry which is preliminary data.</text>
</comment>
<dbReference type="Proteomes" id="UP000307790">
    <property type="component" value="Unassembled WGS sequence"/>
</dbReference>
<sequence>MAAVVAVCGLAIAPTTASADAMSSYMETALIDVCRSAESNNLVRFNKTMKEYRLKTQTVALKVVCNGENIPDFAATHGAYRTAERLNESLEDVSIEDVALQSQDKIHVNY</sequence>
<feature type="chain" id="PRO_5024435334" evidence="1">
    <location>
        <begin position="20"/>
        <end position="110"/>
    </location>
</feature>
<keyword evidence="1" id="KW-0732">Signal</keyword>
<feature type="signal peptide" evidence="1">
    <location>
        <begin position="1"/>
        <end position="19"/>
    </location>
</feature>
<evidence type="ECO:0000256" key="1">
    <source>
        <dbReference type="SAM" id="SignalP"/>
    </source>
</evidence>
<evidence type="ECO:0000313" key="2">
    <source>
        <dbReference type="EMBL" id="TLU66429.1"/>
    </source>
</evidence>
<dbReference type="OrthoDB" id="6401678at2"/>
<name>A0A5R9IPA7_9GAMM</name>
<proteinExistence type="predicted"/>
<gene>
    <name evidence="2" type="ORF">FE810_05935</name>
</gene>
<organism evidence="2 3">
    <name type="scientific">Thalassotalea litorea</name>
    <dbReference type="NCBI Taxonomy" id="2020715"/>
    <lineage>
        <taxon>Bacteria</taxon>
        <taxon>Pseudomonadati</taxon>
        <taxon>Pseudomonadota</taxon>
        <taxon>Gammaproteobacteria</taxon>
        <taxon>Alteromonadales</taxon>
        <taxon>Colwelliaceae</taxon>
        <taxon>Thalassotalea</taxon>
    </lineage>
</organism>
<dbReference type="InterPro" id="IPR022193">
    <property type="entry name" value="DUF3718"/>
</dbReference>
<evidence type="ECO:0000313" key="3">
    <source>
        <dbReference type="Proteomes" id="UP000307790"/>
    </source>
</evidence>
<dbReference type="EMBL" id="VCBC01000005">
    <property type="protein sequence ID" value="TLU66429.1"/>
    <property type="molecule type" value="Genomic_DNA"/>
</dbReference>
<reference evidence="2 3" key="1">
    <citation type="submission" date="2019-05" db="EMBL/GenBank/DDBJ databases">
        <title>Genome sequences of Thalassotalea litorea 1K03283.</title>
        <authorList>
            <person name="Zhang D."/>
        </authorList>
    </citation>
    <scope>NUCLEOTIDE SEQUENCE [LARGE SCALE GENOMIC DNA]</scope>
    <source>
        <strain evidence="2 3">MCCC 1K03283</strain>
    </source>
</reference>
<dbReference type="AlphaFoldDB" id="A0A5R9IPA7"/>
<keyword evidence="3" id="KW-1185">Reference proteome</keyword>
<accession>A0A5R9IPA7</accession>
<protein>
    <submittedName>
        <fullName evidence="2">DUF3718 domain-containing protein</fullName>
    </submittedName>
</protein>